<dbReference type="Pfam" id="PF07886">
    <property type="entry name" value="BA14K"/>
    <property type="match status" value="1"/>
</dbReference>
<evidence type="ECO:0000313" key="8">
    <source>
        <dbReference type="EMBL" id="SJZ95307.1"/>
    </source>
</evidence>
<evidence type="ECO:0000256" key="7">
    <source>
        <dbReference type="SAM" id="MobiDB-lite"/>
    </source>
</evidence>
<evidence type="ECO:0000256" key="1">
    <source>
        <dbReference type="ARBA" id="ARBA00004167"/>
    </source>
</evidence>
<sequence length="227" mass="24771">MPNRRIDFPAMSIPAECSTVAVRKTNLLWGANCDVPPHPSPSASPSSFPLFHANRFSRPAFMEALVATPRRRAMAIARDCMRKEPLMLFSRLGRRTRLTLAAGALALLTGGAVTGPATGAAAQEAVSGTAAAQIELAQYYPPPREWGPPPPPPRWGPPPPPPPRWGPPPPRWGGWGPPPPPRPRWGPPPGARGHIAWCSSRYRSYSIRRDAFIGGDGRWHRCFSPYD</sequence>
<evidence type="ECO:0000313" key="9">
    <source>
        <dbReference type="Proteomes" id="UP000190135"/>
    </source>
</evidence>
<organism evidence="8 9">
    <name type="scientific">Consotaella salsifontis</name>
    <dbReference type="NCBI Taxonomy" id="1365950"/>
    <lineage>
        <taxon>Bacteria</taxon>
        <taxon>Pseudomonadati</taxon>
        <taxon>Pseudomonadota</taxon>
        <taxon>Alphaproteobacteria</taxon>
        <taxon>Hyphomicrobiales</taxon>
        <taxon>Aurantimonadaceae</taxon>
        <taxon>Consotaella</taxon>
    </lineage>
</organism>
<accession>A0A1T4PVJ9</accession>
<evidence type="ECO:0000256" key="6">
    <source>
        <dbReference type="ARBA" id="ARBA00025321"/>
    </source>
</evidence>
<reference evidence="8 9" key="1">
    <citation type="submission" date="2017-02" db="EMBL/GenBank/DDBJ databases">
        <authorList>
            <person name="Peterson S.W."/>
        </authorList>
    </citation>
    <scope>NUCLEOTIDE SEQUENCE [LARGE SCALE GENOMIC DNA]</scope>
    <source>
        <strain evidence="8 9">USBA 369</strain>
    </source>
</reference>
<dbReference type="EMBL" id="FUXL01000004">
    <property type="protein sequence ID" value="SJZ95307.1"/>
    <property type="molecule type" value="Genomic_DNA"/>
</dbReference>
<protein>
    <recommendedName>
        <fullName evidence="3">Lectin-like protein BA14k</fullName>
    </recommendedName>
</protein>
<dbReference type="Proteomes" id="UP000190135">
    <property type="component" value="Unassembled WGS sequence"/>
</dbReference>
<gene>
    <name evidence="8" type="ORF">SAMN05428963_104177</name>
</gene>
<keyword evidence="5" id="KW-0430">Lectin</keyword>
<evidence type="ECO:0000256" key="4">
    <source>
        <dbReference type="ARBA" id="ARBA00022475"/>
    </source>
</evidence>
<comment type="function">
    <text evidence="6">Has immunoglobulin-binding and hemagglutination properties, and can bind to mannose. Essential for virulence. May be involved in LPS biosynthesis or polysaccharide transport.</text>
</comment>
<proteinExistence type="inferred from homology"/>
<name>A0A1T4PVJ9_9HYPH</name>
<comment type="subcellular location">
    <subcellularLocation>
        <location evidence="1">Membrane</location>
        <topology evidence="1">Single-pass membrane protein</topology>
    </subcellularLocation>
</comment>
<keyword evidence="4" id="KW-0472">Membrane</keyword>
<feature type="region of interest" description="Disordered" evidence="7">
    <location>
        <begin position="141"/>
        <end position="190"/>
    </location>
</feature>
<evidence type="ECO:0000256" key="3">
    <source>
        <dbReference type="ARBA" id="ARBA00020552"/>
    </source>
</evidence>
<dbReference type="GO" id="GO:0030246">
    <property type="term" value="F:carbohydrate binding"/>
    <property type="evidence" value="ECO:0007669"/>
    <property type="project" value="UniProtKB-KW"/>
</dbReference>
<comment type="similarity">
    <text evidence="2">Belongs to the BA14k family.</text>
</comment>
<dbReference type="AlphaFoldDB" id="A0A1T4PVJ9"/>
<keyword evidence="9" id="KW-1185">Reference proteome</keyword>
<keyword evidence="4" id="KW-1003">Cell membrane</keyword>
<dbReference type="InterPro" id="IPR012413">
    <property type="entry name" value="BA14K"/>
</dbReference>
<dbReference type="GO" id="GO:0016020">
    <property type="term" value="C:membrane"/>
    <property type="evidence" value="ECO:0007669"/>
    <property type="project" value="UniProtKB-SubCell"/>
</dbReference>
<evidence type="ECO:0000256" key="2">
    <source>
        <dbReference type="ARBA" id="ARBA00010270"/>
    </source>
</evidence>
<evidence type="ECO:0000256" key="5">
    <source>
        <dbReference type="ARBA" id="ARBA00022734"/>
    </source>
</evidence>